<dbReference type="Pfam" id="PF00378">
    <property type="entry name" value="ECH_1"/>
    <property type="match status" value="1"/>
</dbReference>
<dbReference type="Proteomes" id="UP000253370">
    <property type="component" value="Unassembled WGS sequence"/>
</dbReference>
<dbReference type="CDD" id="cd06558">
    <property type="entry name" value="crotonase-like"/>
    <property type="match status" value="1"/>
</dbReference>
<evidence type="ECO:0000256" key="2">
    <source>
        <dbReference type="ARBA" id="ARBA00023239"/>
    </source>
</evidence>
<evidence type="ECO:0000256" key="1">
    <source>
        <dbReference type="ARBA" id="ARBA00005254"/>
    </source>
</evidence>
<accession>A0A365U4K5</accession>
<protein>
    <submittedName>
        <fullName evidence="4">Crotonase/enoyl-CoA hydratase family protein</fullName>
        <ecNumber evidence="4">4.2.1.17</ecNumber>
    </submittedName>
</protein>
<evidence type="ECO:0000313" key="4">
    <source>
        <dbReference type="EMBL" id="RBI83151.1"/>
    </source>
</evidence>
<dbReference type="EMBL" id="QNTQ01000021">
    <property type="protein sequence ID" value="RBI83151.1"/>
    <property type="molecule type" value="Genomic_DNA"/>
</dbReference>
<evidence type="ECO:0000313" key="5">
    <source>
        <dbReference type="Proteomes" id="UP000253370"/>
    </source>
</evidence>
<dbReference type="SUPFAM" id="SSF52096">
    <property type="entry name" value="ClpP/crotonase"/>
    <property type="match status" value="1"/>
</dbReference>
<dbReference type="Gene3D" id="1.10.12.10">
    <property type="entry name" value="Lyase 2-enoyl-coa Hydratase, Chain A, domain 2"/>
    <property type="match status" value="1"/>
</dbReference>
<dbReference type="Gene3D" id="3.90.226.10">
    <property type="entry name" value="2-enoyl-CoA Hydratase, Chain A, domain 1"/>
    <property type="match status" value="1"/>
</dbReference>
<reference evidence="4 5" key="1">
    <citation type="submission" date="2018-07" db="EMBL/GenBank/DDBJ databases">
        <title>Rhodosalinus sp. strain E84T genomic sequence and assembly.</title>
        <authorList>
            <person name="Liu Z.-W."/>
            <person name="Lu D.-C."/>
        </authorList>
    </citation>
    <scope>NUCLEOTIDE SEQUENCE [LARGE SCALE GENOMIC DNA]</scope>
    <source>
        <strain evidence="4 5">E84</strain>
    </source>
</reference>
<dbReference type="GO" id="GO:0006635">
    <property type="term" value="P:fatty acid beta-oxidation"/>
    <property type="evidence" value="ECO:0007669"/>
    <property type="project" value="TreeGrafter"/>
</dbReference>
<evidence type="ECO:0000256" key="3">
    <source>
        <dbReference type="RuleBase" id="RU003707"/>
    </source>
</evidence>
<dbReference type="InterPro" id="IPR014748">
    <property type="entry name" value="Enoyl-CoA_hydra_C"/>
</dbReference>
<keyword evidence="5" id="KW-1185">Reference proteome</keyword>
<dbReference type="OrthoDB" id="9775794at2"/>
<dbReference type="AlphaFoldDB" id="A0A365U4K5"/>
<keyword evidence="2 4" id="KW-0456">Lyase</keyword>
<comment type="similarity">
    <text evidence="1 3">Belongs to the enoyl-CoA hydratase/isomerase family.</text>
</comment>
<dbReference type="InterPro" id="IPR029045">
    <property type="entry name" value="ClpP/crotonase-like_dom_sf"/>
</dbReference>
<comment type="caution">
    <text evidence="4">The sequence shown here is derived from an EMBL/GenBank/DDBJ whole genome shotgun (WGS) entry which is preliminary data.</text>
</comment>
<dbReference type="InterPro" id="IPR001753">
    <property type="entry name" value="Enoyl-CoA_hydra/iso"/>
</dbReference>
<dbReference type="PANTHER" id="PTHR11941">
    <property type="entry name" value="ENOYL-COA HYDRATASE-RELATED"/>
    <property type="match status" value="1"/>
</dbReference>
<sequence length="269" mass="28547">MTAPLRFERHGAVALVTLDRPERHNALSPELICRLDDAFAEIRDDPELRVSVVTGAGEATFCSGGDLELTLPLLTGARAPQDDWDRRLLDDPDILHRTTLKGVTFDKPVIAAVNGACLAGGFELMLGTDIRFAADHAVFGLPEAKHGLIPFAGALVRLPRQVPQAVAMELLMTGAPIGAGAARAAGLVNRVLPPAEVLPAALETAERIARNGPLALAEIKRVVTGTSGLPLDQAYALETEAMGRVMRSADAREGPAAFMEKRNPAFRGA</sequence>
<gene>
    <name evidence="4" type="ORF">DRV85_17035</name>
</gene>
<dbReference type="PANTHER" id="PTHR11941:SF54">
    <property type="entry name" value="ENOYL-COA HYDRATASE, MITOCHONDRIAL"/>
    <property type="match status" value="1"/>
</dbReference>
<dbReference type="GO" id="GO:0004300">
    <property type="term" value="F:enoyl-CoA hydratase activity"/>
    <property type="evidence" value="ECO:0007669"/>
    <property type="project" value="UniProtKB-EC"/>
</dbReference>
<dbReference type="EC" id="4.2.1.17" evidence="4"/>
<proteinExistence type="inferred from homology"/>
<dbReference type="InterPro" id="IPR018376">
    <property type="entry name" value="Enoyl-CoA_hyd/isom_CS"/>
</dbReference>
<dbReference type="PROSITE" id="PS00166">
    <property type="entry name" value="ENOYL_COA_HYDRATASE"/>
    <property type="match status" value="1"/>
</dbReference>
<dbReference type="RefSeq" id="WP_113290683.1">
    <property type="nucleotide sequence ID" value="NZ_QNTQ01000021.1"/>
</dbReference>
<organism evidence="4 5">
    <name type="scientific">Rhodosalinus halophilus</name>
    <dbReference type="NCBI Taxonomy" id="2259333"/>
    <lineage>
        <taxon>Bacteria</taxon>
        <taxon>Pseudomonadati</taxon>
        <taxon>Pseudomonadota</taxon>
        <taxon>Alphaproteobacteria</taxon>
        <taxon>Rhodobacterales</taxon>
        <taxon>Paracoccaceae</taxon>
        <taxon>Rhodosalinus</taxon>
    </lineage>
</organism>
<name>A0A365U4K5_9RHOB</name>